<keyword evidence="3" id="KW-0238">DNA-binding</keyword>
<accession>A0A8H3FJA6</accession>
<dbReference type="GO" id="GO:0006260">
    <property type="term" value="P:DNA replication"/>
    <property type="evidence" value="ECO:0007669"/>
    <property type="project" value="UniProtKB-KW"/>
</dbReference>
<keyword evidence="8" id="KW-1185">Reference proteome</keyword>
<protein>
    <recommendedName>
        <fullName evidence="9">Chromosome transmission fidelity protein 8</fullName>
    </recommendedName>
</protein>
<dbReference type="EMBL" id="CAJPDS010000043">
    <property type="protein sequence ID" value="CAF9926981.1"/>
    <property type="molecule type" value="Genomic_DNA"/>
</dbReference>
<keyword evidence="5" id="KW-0131">Cell cycle</keyword>
<keyword evidence="2" id="KW-0235">DNA replication</keyword>
<evidence type="ECO:0000313" key="7">
    <source>
        <dbReference type="EMBL" id="CAF9926981.1"/>
    </source>
</evidence>
<dbReference type="OrthoDB" id="121932at2759"/>
<dbReference type="Pfam" id="PF09696">
    <property type="entry name" value="Ctf8"/>
    <property type="match status" value="1"/>
</dbReference>
<comment type="caution">
    <text evidence="7">The sequence shown here is derived from an EMBL/GenBank/DDBJ whole genome shotgun (WGS) entry which is preliminary data.</text>
</comment>
<dbReference type="Proteomes" id="UP000664521">
    <property type="component" value="Unassembled WGS sequence"/>
</dbReference>
<evidence type="ECO:0000256" key="5">
    <source>
        <dbReference type="ARBA" id="ARBA00023306"/>
    </source>
</evidence>
<dbReference type="AlphaFoldDB" id="A0A8H3FJA6"/>
<dbReference type="PANTHER" id="PTHR28605">
    <property type="entry name" value="CTF8, CHROMOSOME TRANSMISSION FIDELITY FACTOR 8 HOMOLOG (S. CEREVISIAE)"/>
    <property type="match status" value="1"/>
</dbReference>
<name>A0A8H3FJA6_9LECA</name>
<sequence>MPTVPIHPRPSESVEARSHVENPLPQFLQTPAGLAILELQGTIHIPDSSEEPDIGESIETVPIGRLVFPDYRKDDPSESQAWMKKVYLYVGRHQRLTGEVKKLANPMAVLRRIQPAATGDELEIADIIYYKILFSSRPEPVSG</sequence>
<evidence type="ECO:0000256" key="2">
    <source>
        <dbReference type="ARBA" id="ARBA00022705"/>
    </source>
</evidence>
<comment type="similarity">
    <text evidence="6">Belongs to the CTF8 family.</text>
</comment>
<organism evidence="7 8">
    <name type="scientific">Heterodermia speciosa</name>
    <dbReference type="NCBI Taxonomy" id="116794"/>
    <lineage>
        <taxon>Eukaryota</taxon>
        <taxon>Fungi</taxon>
        <taxon>Dikarya</taxon>
        <taxon>Ascomycota</taxon>
        <taxon>Pezizomycotina</taxon>
        <taxon>Lecanoromycetes</taxon>
        <taxon>OSLEUM clade</taxon>
        <taxon>Lecanoromycetidae</taxon>
        <taxon>Caliciales</taxon>
        <taxon>Physciaceae</taxon>
        <taxon>Heterodermia</taxon>
    </lineage>
</organism>
<keyword evidence="4" id="KW-0539">Nucleus</keyword>
<evidence type="ECO:0000256" key="6">
    <source>
        <dbReference type="ARBA" id="ARBA00038447"/>
    </source>
</evidence>
<dbReference type="PANTHER" id="PTHR28605:SF1">
    <property type="entry name" value="CHROMOSOME TRANSMISSION FIDELITY FACTOR 8"/>
    <property type="match status" value="1"/>
</dbReference>
<evidence type="ECO:0000256" key="4">
    <source>
        <dbReference type="ARBA" id="ARBA00023242"/>
    </source>
</evidence>
<proteinExistence type="inferred from homology"/>
<reference evidence="7" key="1">
    <citation type="submission" date="2021-03" db="EMBL/GenBank/DDBJ databases">
        <authorList>
            <person name="Tagirdzhanova G."/>
        </authorList>
    </citation>
    <scope>NUCLEOTIDE SEQUENCE</scope>
</reference>
<comment type="subcellular location">
    <subcellularLocation>
        <location evidence="1">Nucleus</location>
    </subcellularLocation>
</comment>
<dbReference type="GO" id="GO:0003677">
    <property type="term" value="F:DNA binding"/>
    <property type="evidence" value="ECO:0007669"/>
    <property type="project" value="UniProtKB-KW"/>
</dbReference>
<dbReference type="InterPro" id="IPR018607">
    <property type="entry name" value="Ctf8"/>
</dbReference>
<evidence type="ECO:0000313" key="8">
    <source>
        <dbReference type="Proteomes" id="UP000664521"/>
    </source>
</evidence>
<evidence type="ECO:0000256" key="3">
    <source>
        <dbReference type="ARBA" id="ARBA00023125"/>
    </source>
</evidence>
<dbReference type="GO" id="GO:0007064">
    <property type="term" value="P:mitotic sister chromatid cohesion"/>
    <property type="evidence" value="ECO:0007669"/>
    <property type="project" value="InterPro"/>
</dbReference>
<dbReference type="GO" id="GO:0031390">
    <property type="term" value="C:Ctf18 RFC-like complex"/>
    <property type="evidence" value="ECO:0007669"/>
    <property type="project" value="InterPro"/>
</dbReference>
<gene>
    <name evidence="7" type="ORF">HETSPECPRED_006475</name>
</gene>
<evidence type="ECO:0008006" key="9">
    <source>
        <dbReference type="Google" id="ProtNLM"/>
    </source>
</evidence>
<evidence type="ECO:0000256" key="1">
    <source>
        <dbReference type="ARBA" id="ARBA00004123"/>
    </source>
</evidence>